<dbReference type="KEGG" id="tbv:H9L17_14050"/>
<dbReference type="AlphaFoldDB" id="A0A7G9QSF0"/>
<sequence length="190" mass="20068">MSASLRIVPPSPPMAAVIHDDGEDTDALLIRFATDLRATGWRVRGLVQPPRAPGQEKQMLLLDLDDADARYDISQPLGPGACGCSLDPAGVAAASAVLRRALAEGADLVLANRFGTLEASGRGLAAEMLALMAEPVPLLIVLNPRYLEAWRDFTGGIGAELPPRIEALQAWFAGLARPEIERPPCPACAA</sequence>
<accession>A0A7G9QSF0</accession>
<keyword evidence="2" id="KW-1185">Reference proteome</keyword>
<name>A0A7G9QSF0_9GAMM</name>
<organism evidence="1 2">
    <name type="scientific">Thermomonas brevis</name>
    <dbReference type="NCBI Taxonomy" id="215691"/>
    <lineage>
        <taxon>Bacteria</taxon>
        <taxon>Pseudomonadati</taxon>
        <taxon>Pseudomonadota</taxon>
        <taxon>Gammaproteobacteria</taxon>
        <taxon>Lysobacterales</taxon>
        <taxon>Lysobacteraceae</taxon>
        <taxon>Thermomonas</taxon>
    </lineage>
</organism>
<dbReference type="InterPro" id="IPR018912">
    <property type="entry name" value="DUF2478"/>
</dbReference>
<dbReference type="Proteomes" id="UP000515977">
    <property type="component" value="Chromosome"/>
</dbReference>
<protein>
    <submittedName>
        <fullName evidence="1">DUF2478 domain-containing protein</fullName>
    </submittedName>
</protein>
<gene>
    <name evidence="1" type="ORF">H9L17_14050</name>
</gene>
<reference evidence="1 2" key="1">
    <citation type="submission" date="2020-08" db="EMBL/GenBank/DDBJ databases">
        <title>Genome sequence of Thermomonas brevis KACC 16975T.</title>
        <authorList>
            <person name="Hyun D.-W."/>
            <person name="Bae J.-W."/>
        </authorList>
    </citation>
    <scope>NUCLEOTIDE SEQUENCE [LARGE SCALE GENOMIC DNA]</scope>
    <source>
        <strain evidence="1 2">KACC 16975</strain>
    </source>
</reference>
<evidence type="ECO:0000313" key="2">
    <source>
        <dbReference type="Proteomes" id="UP000515977"/>
    </source>
</evidence>
<proteinExistence type="predicted"/>
<dbReference type="Pfam" id="PF10649">
    <property type="entry name" value="DUF2478"/>
    <property type="match status" value="1"/>
</dbReference>
<dbReference type="EMBL" id="CP060711">
    <property type="protein sequence ID" value="QNN46275.1"/>
    <property type="molecule type" value="Genomic_DNA"/>
</dbReference>
<dbReference type="RefSeq" id="WP_187570037.1">
    <property type="nucleotide sequence ID" value="NZ_CP060711.1"/>
</dbReference>
<evidence type="ECO:0000313" key="1">
    <source>
        <dbReference type="EMBL" id="QNN46275.1"/>
    </source>
</evidence>